<protein>
    <submittedName>
        <fullName evidence="1">Uncharacterized protein</fullName>
    </submittedName>
</protein>
<keyword evidence="2" id="KW-1185">Reference proteome</keyword>
<accession>A0A8K0X3P0</accession>
<sequence>MMGLAQKLSPHQPLMVVLMEDFEASCEPTRGLQSYSYRTASTPPPNGNGTAEYEVSLPKIQGRVMQSALGAYPFFLPLTPAGWSVLVIVPGTCVDERELFLVEMASDPVRWRCPLALSACSGVVQYRYRYRQMEAVTCESFMRRRWMESLCHLEPYTASLTGVPVTQTPAMWWPATPFLTRAGGRSIWQIGQVGDKFGLDSWSQDGL</sequence>
<name>A0A8K0X3P0_9PEZI</name>
<dbReference type="AlphaFoldDB" id="A0A8K0X3P0"/>
<gene>
    <name evidence="1" type="ORF">B0T11DRAFT_285527</name>
</gene>
<proteinExistence type="predicted"/>
<dbReference type="EMBL" id="JAGPXD010000004">
    <property type="protein sequence ID" value="KAH7358987.1"/>
    <property type="molecule type" value="Genomic_DNA"/>
</dbReference>
<evidence type="ECO:0000313" key="1">
    <source>
        <dbReference type="EMBL" id="KAH7358987.1"/>
    </source>
</evidence>
<organism evidence="1 2">
    <name type="scientific">Plectosphaerella cucumerina</name>
    <dbReference type="NCBI Taxonomy" id="40658"/>
    <lineage>
        <taxon>Eukaryota</taxon>
        <taxon>Fungi</taxon>
        <taxon>Dikarya</taxon>
        <taxon>Ascomycota</taxon>
        <taxon>Pezizomycotina</taxon>
        <taxon>Sordariomycetes</taxon>
        <taxon>Hypocreomycetidae</taxon>
        <taxon>Glomerellales</taxon>
        <taxon>Plectosphaerellaceae</taxon>
        <taxon>Plectosphaerella</taxon>
    </lineage>
</organism>
<comment type="caution">
    <text evidence="1">The sequence shown here is derived from an EMBL/GenBank/DDBJ whole genome shotgun (WGS) entry which is preliminary data.</text>
</comment>
<evidence type="ECO:0000313" key="2">
    <source>
        <dbReference type="Proteomes" id="UP000813385"/>
    </source>
</evidence>
<reference evidence="1" key="1">
    <citation type="journal article" date="2021" name="Nat. Commun.">
        <title>Genetic determinants of endophytism in the Arabidopsis root mycobiome.</title>
        <authorList>
            <person name="Mesny F."/>
            <person name="Miyauchi S."/>
            <person name="Thiergart T."/>
            <person name="Pickel B."/>
            <person name="Atanasova L."/>
            <person name="Karlsson M."/>
            <person name="Huettel B."/>
            <person name="Barry K.W."/>
            <person name="Haridas S."/>
            <person name="Chen C."/>
            <person name="Bauer D."/>
            <person name="Andreopoulos W."/>
            <person name="Pangilinan J."/>
            <person name="LaButti K."/>
            <person name="Riley R."/>
            <person name="Lipzen A."/>
            <person name="Clum A."/>
            <person name="Drula E."/>
            <person name="Henrissat B."/>
            <person name="Kohler A."/>
            <person name="Grigoriev I.V."/>
            <person name="Martin F.M."/>
            <person name="Hacquard S."/>
        </authorList>
    </citation>
    <scope>NUCLEOTIDE SEQUENCE</scope>
    <source>
        <strain evidence="1">MPI-CAGE-AT-0016</strain>
    </source>
</reference>
<dbReference type="Proteomes" id="UP000813385">
    <property type="component" value="Unassembled WGS sequence"/>
</dbReference>